<feature type="compositionally biased region" description="Low complexity" evidence="1">
    <location>
        <begin position="331"/>
        <end position="363"/>
    </location>
</feature>
<keyword evidence="2" id="KW-0472">Membrane</keyword>
<dbReference type="AlphaFoldDB" id="A0A2S5VXN5"/>
<evidence type="ECO:0000256" key="1">
    <source>
        <dbReference type="SAM" id="MobiDB-lite"/>
    </source>
</evidence>
<feature type="region of interest" description="Disordered" evidence="1">
    <location>
        <begin position="121"/>
        <end position="149"/>
    </location>
</feature>
<reference evidence="3 4" key="1">
    <citation type="submission" date="2018-02" db="EMBL/GenBank/DDBJ databases">
        <title>Bacteriophage NCPPB3778 and a type I-E CRISPR drive the evolution of the US Biological Select Agent, Rathayibacter toxicus.</title>
        <authorList>
            <person name="Davis E.W.II."/>
            <person name="Tabima J.F."/>
            <person name="Weisberg A.J."/>
            <person name="Lopes L.D."/>
            <person name="Wiseman M.S."/>
            <person name="Wiseman M.S."/>
            <person name="Pupko T."/>
            <person name="Belcher M.S."/>
            <person name="Sechler A.J."/>
            <person name="Tancos M.A."/>
            <person name="Schroeder B.K."/>
            <person name="Murray T.D."/>
            <person name="Luster D.G."/>
            <person name="Schneider W.L."/>
            <person name="Rogers E."/>
            <person name="Andreote F.D."/>
            <person name="Grunwald N.J."/>
            <person name="Putnam M.L."/>
            <person name="Chang J.H."/>
        </authorList>
    </citation>
    <scope>NUCLEOTIDE SEQUENCE [LARGE SCALE GENOMIC DNA]</scope>
    <source>
        <strain evidence="3 4">AY1B3</strain>
    </source>
</reference>
<evidence type="ECO:0000313" key="4">
    <source>
        <dbReference type="Proteomes" id="UP000239241"/>
    </source>
</evidence>
<name>A0A2S5VXN5_9MICO</name>
<sequence length="765" mass="77810">MHAAPRDDAGPTQTDRALRLIRRTARRTISTLVCAAVAAGTLAAGTVAAPATPARAATEGVTLTVTPSAEGILAPGEDLTVTVSVVNATDSAVPAGRIDLDLNRTVLDTRTELDGWLDTAATDANSRTGPRIGRADSPEVPAGGTVDVPLTVPSGTVALQGSRGGFGPRGLTAELEAGGVDVATGRGALVWSPGEDPAPVPVAAVMPLTVPPSASDFIDAEALATYTSPGGTLVRQLDAVYGRPVAVGIDPRILASIRILGVDAPASAVEWLQRLREMPNETFALAWADADVAVQSQAGAATLLGPTDASYAVEATRFAEPGSTPAPTPTPTETAETDGSASASAGGSRGASSAAASTQPAEEPTQEPTEEPEPSPSPTAPVLSPVPSLADLTAWDHTISGVAWPAAGTMTSDDLGVLAASGITTAVLASGDVQPAGTAPVGATGTVGDTRILVTDTRVSALVDQALSAATDESFGIALAQLSATLAADAREADGHVVVAGLERGWAASGARLGQLLDAIQALPFSDTATATTALGSASVPLQVVDQPEDAGRVQRVADAMSLEAQVAAFARAVERPELITGQQRMLLLATLSNRWRDDPDGLVTVQDGYTAQADGLLGSVAITTRQNTVISDTTSLLINVSNELDQPVTVRLSIIAGSGRIRVDDSAVVTVPAHGSASARPPITSISNGDVVVTARLTTEDGTVQIGDSAPVELFIRAGFEAVVTTLFVAAVALLFGFGLFRSIRKRRRARARQLAGLPEEIDD</sequence>
<gene>
    <name evidence="3" type="ORF">C5E16_02990</name>
</gene>
<protein>
    <submittedName>
        <fullName evidence="3">Sortase</fullName>
    </submittedName>
</protein>
<evidence type="ECO:0000313" key="3">
    <source>
        <dbReference type="EMBL" id="PPF70558.1"/>
    </source>
</evidence>
<proteinExistence type="predicted"/>
<dbReference type="EMBL" id="PSXY01000003">
    <property type="protein sequence ID" value="PPF70558.1"/>
    <property type="molecule type" value="Genomic_DNA"/>
</dbReference>
<keyword evidence="2" id="KW-0812">Transmembrane</keyword>
<feature type="region of interest" description="Disordered" evidence="1">
    <location>
        <begin position="318"/>
        <end position="386"/>
    </location>
</feature>
<organism evidence="3 4">
    <name type="scientific">Clavibacter michiganensis</name>
    <dbReference type="NCBI Taxonomy" id="28447"/>
    <lineage>
        <taxon>Bacteria</taxon>
        <taxon>Bacillati</taxon>
        <taxon>Actinomycetota</taxon>
        <taxon>Actinomycetes</taxon>
        <taxon>Micrococcales</taxon>
        <taxon>Microbacteriaceae</taxon>
        <taxon>Clavibacter</taxon>
    </lineage>
</organism>
<evidence type="ECO:0000256" key="2">
    <source>
        <dbReference type="SAM" id="Phobius"/>
    </source>
</evidence>
<feature type="compositionally biased region" description="Acidic residues" evidence="1">
    <location>
        <begin position="364"/>
        <end position="373"/>
    </location>
</feature>
<feature type="transmembrane region" description="Helical" evidence="2">
    <location>
        <begin position="723"/>
        <end position="742"/>
    </location>
</feature>
<dbReference type="Pfam" id="PF19516">
    <property type="entry name" value="DUF6049"/>
    <property type="match status" value="1"/>
</dbReference>
<keyword evidence="2" id="KW-1133">Transmembrane helix</keyword>
<dbReference type="InterPro" id="IPR046112">
    <property type="entry name" value="DUF6049"/>
</dbReference>
<feature type="transmembrane region" description="Helical" evidence="2">
    <location>
        <begin position="29"/>
        <end position="49"/>
    </location>
</feature>
<accession>A0A2S5VXN5</accession>
<comment type="caution">
    <text evidence="3">The sequence shown here is derived from an EMBL/GenBank/DDBJ whole genome shotgun (WGS) entry which is preliminary data.</text>
</comment>
<dbReference type="Proteomes" id="UP000239241">
    <property type="component" value="Unassembled WGS sequence"/>
</dbReference>